<evidence type="ECO:0000256" key="3">
    <source>
        <dbReference type="SAM" id="MobiDB-lite"/>
    </source>
</evidence>
<dbReference type="SMART" id="SM00360">
    <property type="entry name" value="RRM"/>
    <property type="match status" value="2"/>
</dbReference>
<dbReference type="GO" id="GO:0005634">
    <property type="term" value="C:nucleus"/>
    <property type="evidence" value="ECO:0007669"/>
    <property type="project" value="TreeGrafter"/>
</dbReference>
<dbReference type="PROSITE" id="PS50102">
    <property type="entry name" value="RRM"/>
    <property type="match status" value="2"/>
</dbReference>
<organism evidence="5 6">
    <name type="scientific">Rhodotorula toruloides</name>
    <name type="common">Yeast</name>
    <name type="synonym">Rhodosporidium toruloides</name>
    <dbReference type="NCBI Taxonomy" id="5286"/>
    <lineage>
        <taxon>Eukaryota</taxon>
        <taxon>Fungi</taxon>
        <taxon>Dikarya</taxon>
        <taxon>Basidiomycota</taxon>
        <taxon>Pucciniomycotina</taxon>
        <taxon>Microbotryomycetes</taxon>
        <taxon>Sporidiobolales</taxon>
        <taxon>Sporidiobolaceae</taxon>
        <taxon>Rhodotorula</taxon>
    </lineage>
</organism>
<name>A0A2T0A087_RHOTO</name>
<dbReference type="OrthoDB" id="439808at2759"/>
<evidence type="ECO:0000259" key="4">
    <source>
        <dbReference type="PROSITE" id="PS50102"/>
    </source>
</evidence>
<feature type="compositionally biased region" description="Basic residues" evidence="3">
    <location>
        <begin position="255"/>
        <end position="264"/>
    </location>
</feature>
<evidence type="ECO:0000313" key="6">
    <source>
        <dbReference type="Proteomes" id="UP000239560"/>
    </source>
</evidence>
<dbReference type="AlphaFoldDB" id="A0A2T0A087"/>
<reference evidence="5 6" key="1">
    <citation type="journal article" date="2018" name="Elife">
        <title>Functional genomics of lipid metabolism in the oleaginous yeast Rhodosporidium toruloides.</title>
        <authorList>
            <person name="Coradetti S.T."/>
            <person name="Pinel D."/>
            <person name="Geiselman G."/>
            <person name="Ito M."/>
            <person name="Mondo S."/>
            <person name="Reilly M.C."/>
            <person name="Cheng Y.F."/>
            <person name="Bauer S."/>
            <person name="Grigoriev I."/>
            <person name="Gladden J.M."/>
            <person name="Simmons B.A."/>
            <person name="Brem R."/>
            <person name="Arkin A.P."/>
            <person name="Skerker J.M."/>
        </authorList>
    </citation>
    <scope>NUCLEOTIDE SEQUENCE [LARGE SCALE GENOMIC DNA]</scope>
    <source>
        <strain evidence="5 6">NBRC 0880</strain>
    </source>
</reference>
<feature type="compositionally biased region" description="Basic residues" evidence="3">
    <location>
        <begin position="217"/>
        <end position="230"/>
    </location>
</feature>
<evidence type="ECO:0000313" key="5">
    <source>
        <dbReference type="EMBL" id="PRQ71409.1"/>
    </source>
</evidence>
<dbReference type="InterPro" id="IPR035979">
    <property type="entry name" value="RBD_domain_sf"/>
</dbReference>
<dbReference type="GO" id="GO:0003729">
    <property type="term" value="F:mRNA binding"/>
    <property type="evidence" value="ECO:0007669"/>
    <property type="project" value="TreeGrafter"/>
</dbReference>
<sequence length="400" mass="42370">MALHISENGGRGLSRSRTVVYAVLSAGCERRTCTCGSPAPPPSRLPAIVDLDACQACWGSELTIRRCPCSAQVFVGNLPFDATDESIKEIFGKVGQVTDAQIIHRGRRSLGYGFVTYTSESDAASAVSQLDKTEISGRQVNVEVAKPMPVYDGPPAARAPRKAAKKAAERTKTRGPRAPRNDEETEEAGDAPVGNNAVSDAADQLANTHLEDGAAPRARKPRTRKPRARKAGAEGEVSEGAGEGEPPALGAAKPRQPRQPRRRGPPSTGVESQTLIFVGNLHFSVTNEMLAAAFPECKVKSAVVVTLKFGQKAGRSKGFAFVDFETHEDQLKALEKYQGTELEGRQLNLKVAIQPEGGEGQGAEQAAAREANKSDAAESNAAPPVPESNRTEGDAIIVAS</sequence>
<dbReference type="PANTHER" id="PTHR48025">
    <property type="entry name" value="OS02G0815200 PROTEIN"/>
    <property type="match status" value="1"/>
</dbReference>
<evidence type="ECO:0000256" key="2">
    <source>
        <dbReference type="PROSITE-ProRule" id="PRU00176"/>
    </source>
</evidence>
<dbReference type="Gene3D" id="3.30.70.330">
    <property type="match status" value="2"/>
</dbReference>
<dbReference type="Proteomes" id="UP000239560">
    <property type="component" value="Unassembled WGS sequence"/>
</dbReference>
<dbReference type="Pfam" id="PF00076">
    <property type="entry name" value="RRM_1"/>
    <property type="match status" value="2"/>
</dbReference>
<gene>
    <name evidence="5" type="ORF">AAT19DRAFT_10267</name>
</gene>
<accession>A0A2T0A087</accession>
<dbReference type="CDD" id="cd00590">
    <property type="entry name" value="RRM_SF"/>
    <property type="match status" value="1"/>
</dbReference>
<proteinExistence type="predicted"/>
<dbReference type="PANTHER" id="PTHR48025:SF1">
    <property type="entry name" value="RRM DOMAIN-CONTAINING PROTEIN"/>
    <property type="match status" value="1"/>
</dbReference>
<feature type="compositionally biased region" description="Low complexity" evidence="3">
    <location>
        <begin position="234"/>
        <end position="254"/>
    </location>
</feature>
<dbReference type="SUPFAM" id="SSF54928">
    <property type="entry name" value="RNA-binding domain, RBD"/>
    <property type="match status" value="2"/>
</dbReference>
<comment type="caution">
    <text evidence="5">The sequence shown here is derived from an EMBL/GenBank/DDBJ whole genome shotgun (WGS) entry which is preliminary data.</text>
</comment>
<dbReference type="InterPro" id="IPR012677">
    <property type="entry name" value="Nucleotide-bd_a/b_plait_sf"/>
</dbReference>
<keyword evidence="1 2" id="KW-0694">RNA-binding</keyword>
<dbReference type="InterPro" id="IPR000504">
    <property type="entry name" value="RRM_dom"/>
</dbReference>
<dbReference type="EMBL" id="LCTV02000012">
    <property type="protein sequence ID" value="PRQ71409.1"/>
    <property type="molecule type" value="Genomic_DNA"/>
</dbReference>
<evidence type="ECO:0000256" key="1">
    <source>
        <dbReference type="ARBA" id="ARBA00022884"/>
    </source>
</evidence>
<feature type="region of interest" description="Disordered" evidence="3">
    <location>
        <begin position="355"/>
        <end position="400"/>
    </location>
</feature>
<protein>
    <recommendedName>
        <fullName evidence="4">RRM domain-containing protein</fullName>
    </recommendedName>
</protein>
<feature type="region of interest" description="Disordered" evidence="3">
    <location>
        <begin position="209"/>
        <end position="271"/>
    </location>
</feature>
<feature type="domain" description="RRM" evidence="4">
    <location>
        <begin position="274"/>
        <end position="354"/>
    </location>
</feature>
<dbReference type="InterPro" id="IPR050502">
    <property type="entry name" value="Euk_RNA-bind_prot"/>
</dbReference>
<feature type="region of interest" description="Disordered" evidence="3">
    <location>
        <begin position="146"/>
        <end position="197"/>
    </location>
</feature>
<feature type="domain" description="RRM" evidence="4">
    <location>
        <begin position="71"/>
        <end position="147"/>
    </location>
</feature>